<reference evidence="3 4" key="1">
    <citation type="submission" date="2017-03" db="EMBL/GenBank/DDBJ databases">
        <authorList>
            <person name="Afonso C.L."/>
            <person name="Miller P.J."/>
            <person name="Scott M.A."/>
            <person name="Spackman E."/>
            <person name="Goraichik I."/>
            <person name="Dimitrov K.M."/>
            <person name="Suarez D.L."/>
            <person name="Swayne D.E."/>
        </authorList>
    </citation>
    <scope>NUCLEOTIDE SEQUENCE [LARGE SCALE GENOMIC DNA]</scope>
    <source>
        <strain evidence="3 4">CECT 7691</strain>
    </source>
</reference>
<name>A0A1Y5S6R5_9PROT</name>
<feature type="domain" description="MaoC-like" evidence="2">
    <location>
        <begin position="23"/>
        <end position="120"/>
    </location>
</feature>
<dbReference type="RefSeq" id="WP_085882474.1">
    <property type="nucleotide sequence ID" value="NZ_FWFR01000001.1"/>
</dbReference>
<proteinExistence type="predicted"/>
<protein>
    <submittedName>
        <fullName evidence="3">(R)-specific enoyl-CoA hydratase</fullName>
        <ecNumber evidence="3">4.2.1.119</ecNumber>
    </submittedName>
</protein>
<dbReference type="Pfam" id="PF01575">
    <property type="entry name" value="MaoC_dehydratas"/>
    <property type="match status" value="1"/>
</dbReference>
<keyword evidence="1 3" id="KW-0456">Lyase</keyword>
<dbReference type="PANTHER" id="PTHR43437">
    <property type="entry name" value="HYDROXYACYL-THIOESTER DEHYDRATASE TYPE 2, MITOCHONDRIAL-RELATED"/>
    <property type="match status" value="1"/>
</dbReference>
<sequence>MSFHAELHGHYIEDLNVGMTEIYSKTVTDSDIVLYSGVSGDTNPLHLDDDFAKETIFKGRIAHGMLSAGLISAIFGTKLPGPGAIYVSQSLRFKAPVRSGDTVVARVTVTDVAAEKKRVTFECSCHVGTRLVLEGDAVLMVPSRDGA</sequence>
<evidence type="ECO:0000259" key="2">
    <source>
        <dbReference type="Pfam" id="PF01575"/>
    </source>
</evidence>
<dbReference type="InterPro" id="IPR002539">
    <property type="entry name" value="MaoC-like_dom"/>
</dbReference>
<keyword evidence="4" id="KW-1185">Reference proteome</keyword>
<organism evidence="3 4">
    <name type="scientific">Oceanibacterium hippocampi</name>
    <dbReference type="NCBI Taxonomy" id="745714"/>
    <lineage>
        <taxon>Bacteria</taxon>
        <taxon>Pseudomonadati</taxon>
        <taxon>Pseudomonadota</taxon>
        <taxon>Alphaproteobacteria</taxon>
        <taxon>Sneathiellales</taxon>
        <taxon>Sneathiellaceae</taxon>
        <taxon>Oceanibacterium</taxon>
    </lineage>
</organism>
<dbReference type="OrthoDB" id="9800237at2"/>
<dbReference type="InterPro" id="IPR029069">
    <property type="entry name" value="HotDog_dom_sf"/>
</dbReference>
<dbReference type="SUPFAM" id="SSF54637">
    <property type="entry name" value="Thioesterase/thiol ester dehydrase-isomerase"/>
    <property type="match status" value="1"/>
</dbReference>
<evidence type="ECO:0000313" key="4">
    <source>
        <dbReference type="Proteomes" id="UP000193200"/>
    </source>
</evidence>
<dbReference type="FunFam" id="3.10.129.10:FF:000042">
    <property type="entry name" value="MaoC domain protein dehydratase"/>
    <property type="match status" value="1"/>
</dbReference>
<dbReference type="CDD" id="cd03449">
    <property type="entry name" value="R_hydratase"/>
    <property type="match status" value="1"/>
</dbReference>
<dbReference type="EC" id="4.2.1.119" evidence="3"/>
<dbReference type="Gene3D" id="3.10.129.10">
    <property type="entry name" value="Hotdog Thioesterase"/>
    <property type="match status" value="1"/>
</dbReference>
<gene>
    <name evidence="3" type="primary">phaJ_2</name>
    <name evidence="3" type="ORF">OCH7691_01236</name>
</gene>
<evidence type="ECO:0000313" key="3">
    <source>
        <dbReference type="EMBL" id="SLN32832.1"/>
    </source>
</evidence>
<dbReference type="AlphaFoldDB" id="A0A1Y5S6R5"/>
<dbReference type="InterPro" id="IPR050965">
    <property type="entry name" value="UPF0336/Enoyl-CoA_hydratase"/>
</dbReference>
<accession>A0A1Y5S6R5</accession>
<dbReference type="InParanoid" id="A0A1Y5S6R5"/>
<dbReference type="GO" id="GO:0019171">
    <property type="term" value="F:(3R)-hydroxyacyl-[acyl-carrier-protein] dehydratase activity"/>
    <property type="evidence" value="ECO:0007669"/>
    <property type="project" value="TreeGrafter"/>
</dbReference>
<dbReference type="Proteomes" id="UP000193200">
    <property type="component" value="Unassembled WGS sequence"/>
</dbReference>
<dbReference type="GO" id="GO:0006633">
    <property type="term" value="P:fatty acid biosynthetic process"/>
    <property type="evidence" value="ECO:0007669"/>
    <property type="project" value="TreeGrafter"/>
</dbReference>
<evidence type="ECO:0000256" key="1">
    <source>
        <dbReference type="ARBA" id="ARBA00023239"/>
    </source>
</evidence>
<dbReference type="EMBL" id="FWFR01000001">
    <property type="protein sequence ID" value="SLN32832.1"/>
    <property type="molecule type" value="Genomic_DNA"/>
</dbReference>
<dbReference type="PANTHER" id="PTHR43437:SF3">
    <property type="entry name" value="HYDROXYACYL-THIOESTER DEHYDRATASE TYPE 2, MITOCHONDRIAL"/>
    <property type="match status" value="1"/>
</dbReference>
<dbReference type="GO" id="GO:0018812">
    <property type="term" value="F:3-hydroxyacyl-CoA dehydratase activity"/>
    <property type="evidence" value="ECO:0007669"/>
    <property type="project" value="UniProtKB-EC"/>
</dbReference>